<dbReference type="PANTHER" id="PTHR30614:SF0">
    <property type="entry name" value="L-CYSTINE TRANSPORT SYSTEM PERMEASE PROTEIN TCYL"/>
    <property type="match status" value="1"/>
</dbReference>
<proteinExistence type="inferred from homology"/>
<dbReference type="InterPro" id="IPR035906">
    <property type="entry name" value="MetI-like_sf"/>
</dbReference>
<sequence length="221" mass="24256">MSFDLNLIVSYLPQILKGLGVTLLLWIVGSGLGLAVGFLVAVGRRYGPAPLGWLLRGIVEVIRGTPFLVQVFLLYYGGPFIGLRLENIPAGILALTIYAAAYYSELWRTGFDAIPKGHLEAADCVGFSQWQTLRRIILPEMTVLVLPAMVNMTILILKETAILSIISLPELTLNVSAIGTQHYAFVESFTVLALIYWALVEICGALGRRAEARLAKYRFAT</sequence>
<dbReference type="InterPro" id="IPR010065">
    <property type="entry name" value="AA_ABC_transptr_permease_3TM"/>
</dbReference>
<dbReference type="PANTHER" id="PTHR30614">
    <property type="entry name" value="MEMBRANE COMPONENT OF AMINO ACID ABC TRANSPORTER"/>
    <property type="match status" value="1"/>
</dbReference>
<organism evidence="11 12">
    <name type="scientific">Rhodovulum sulfidophilum</name>
    <name type="common">Rhodobacter sulfidophilus</name>
    <dbReference type="NCBI Taxonomy" id="35806"/>
    <lineage>
        <taxon>Bacteria</taxon>
        <taxon>Pseudomonadati</taxon>
        <taxon>Pseudomonadota</taxon>
        <taxon>Alphaproteobacteria</taxon>
        <taxon>Rhodobacterales</taxon>
        <taxon>Paracoccaceae</taxon>
        <taxon>Rhodovulum</taxon>
    </lineage>
</organism>
<evidence type="ECO:0000259" key="10">
    <source>
        <dbReference type="PROSITE" id="PS50928"/>
    </source>
</evidence>
<feature type="transmembrane region" description="Helical" evidence="9">
    <location>
        <begin position="188"/>
        <end position="207"/>
    </location>
</feature>
<keyword evidence="7 9" id="KW-1133">Transmembrane helix</keyword>
<keyword evidence="8 9" id="KW-0472">Membrane</keyword>
<comment type="similarity">
    <text evidence="2">Belongs to the binding-protein-dependent transport system permease family. HisMQ subfamily.</text>
</comment>
<evidence type="ECO:0000256" key="3">
    <source>
        <dbReference type="ARBA" id="ARBA00022448"/>
    </source>
</evidence>
<comment type="subcellular location">
    <subcellularLocation>
        <location evidence="1">Cell inner membrane</location>
        <topology evidence="1">Multi-pass membrane protein</topology>
    </subcellularLocation>
    <subcellularLocation>
        <location evidence="9">Cell membrane</location>
        <topology evidence="9">Multi-pass membrane protein</topology>
    </subcellularLocation>
</comment>
<feature type="transmembrane region" description="Helical" evidence="9">
    <location>
        <begin position="53"/>
        <end position="76"/>
    </location>
</feature>
<evidence type="ECO:0000256" key="8">
    <source>
        <dbReference type="ARBA" id="ARBA00023136"/>
    </source>
</evidence>
<accession>A0A2W5N9K3</accession>
<dbReference type="SUPFAM" id="SSF161098">
    <property type="entry name" value="MetI-like"/>
    <property type="match status" value="1"/>
</dbReference>
<keyword evidence="6" id="KW-0029">Amino-acid transport</keyword>
<dbReference type="CDD" id="cd06261">
    <property type="entry name" value="TM_PBP2"/>
    <property type="match status" value="1"/>
</dbReference>
<dbReference type="InterPro" id="IPR043429">
    <property type="entry name" value="ArtM/GltK/GlnP/TcyL/YhdX-like"/>
</dbReference>
<keyword evidence="5 9" id="KW-0812">Transmembrane</keyword>
<gene>
    <name evidence="11" type="ORF">DI556_09540</name>
</gene>
<dbReference type="GO" id="GO:0006865">
    <property type="term" value="P:amino acid transport"/>
    <property type="evidence" value="ECO:0007669"/>
    <property type="project" value="UniProtKB-KW"/>
</dbReference>
<evidence type="ECO:0000256" key="5">
    <source>
        <dbReference type="ARBA" id="ARBA00022692"/>
    </source>
</evidence>
<reference evidence="11 12" key="1">
    <citation type="submission" date="2017-08" db="EMBL/GenBank/DDBJ databases">
        <title>Infants hospitalized years apart are colonized by the same room-sourced microbial strains.</title>
        <authorList>
            <person name="Brooks B."/>
            <person name="Olm M.R."/>
            <person name="Firek B.A."/>
            <person name="Baker R."/>
            <person name="Thomas B.C."/>
            <person name="Morowitz M.J."/>
            <person name="Banfield J.F."/>
        </authorList>
    </citation>
    <scope>NUCLEOTIDE SEQUENCE [LARGE SCALE GENOMIC DNA]</scope>
    <source>
        <strain evidence="11">S2_005_002_R2_34</strain>
    </source>
</reference>
<evidence type="ECO:0000256" key="4">
    <source>
        <dbReference type="ARBA" id="ARBA00022475"/>
    </source>
</evidence>
<evidence type="ECO:0000256" key="1">
    <source>
        <dbReference type="ARBA" id="ARBA00004429"/>
    </source>
</evidence>
<dbReference type="GO" id="GO:0022857">
    <property type="term" value="F:transmembrane transporter activity"/>
    <property type="evidence" value="ECO:0007669"/>
    <property type="project" value="InterPro"/>
</dbReference>
<evidence type="ECO:0000313" key="11">
    <source>
        <dbReference type="EMBL" id="PZQ49704.1"/>
    </source>
</evidence>
<dbReference type="Gene3D" id="1.10.3720.10">
    <property type="entry name" value="MetI-like"/>
    <property type="match status" value="1"/>
</dbReference>
<keyword evidence="3 9" id="KW-0813">Transport</keyword>
<evidence type="ECO:0000256" key="6">
    <source>
        <dbReference type="ARBA" id="ARBA00022970"/>
    </source>
</evidence>
<dbReference type="NCBIfam" id="TIGR01726">
    <property type="entry name" value="HEQRo_perm_3TM"/>
    <property type="match status" value="1"/>
</dbReference>
<name>A0A2W5N9K3_RHOSU</name>
<dbReference type="InterPro" id="IPR000515">
    <property type="entry name" value="MetI-like"/>
</dbReference>
<feature type="transmembrane region" description="Helical" evidence="9">
    <location>
        <begin position="20"/>
        <end position="41"/>
    </location>
</feature>
<keyword evidence="4" id="KW-1003">Cell membrane</keyword>
<evidence type="ECO:0000256" key="9">
    <source>
        <dbReference type="RuleBase" id="RU363032"/>
    </source>
</evidence>
<feature type="transmembrane region" description="Helical" evidence="9">
    <location>
        <begin position="88"/>
        <end position="106"/>
    </location>
</feature>
<dbReference type="EMBL" id="QFPW01000006">
    <property type="protein sequence ID" value="PZQ49704.1"/>
    <property type="molecule type" value="Genomic_DNA"/>
</dbReference>
<evidence type="ECO:0000256" key="7">
    <source>
        <dbReference type="ARBA" id="ARBA00022989"/>
    </source>
</evidence>
<dbReference type="PROSITE" id="PS50928">
    <property type="entry name" value="ABC_TM1"/>
    <property type="match status" value="1"/>
</dbReference>
<protein>
    <submittedName>
        <fullName evidence="11">Amino acid ABC transporter permease</fullName>
    </submittedName>
</protein>
<evidence type="ECO:0000313" key="12">
    <source>
        <dbReference type="Proteomes" id="UP000249185"/>
    </source>
</evidence>
<evidence type="ECO:0000256" key="2">
    <source>
        <dbReference type="ARBA" id="ARBA00010072"/>
    </source>
</evidence>
<feature type="transmembrane region" description="Helical" evidence="9">
    <location>
        <begin position="143"/>
        <end position="168"/>
    </location>
</feature>
<dbReference type="GO" id="GO:0043190">
    <property type="term" value="C:ATP-binding cassette (ABC) transporter complex"/>
    <property type="evidence" value="ECO:0007669"/>
    <property type="project" value="InterPro"/>
</dbReference>
<comment type="caution">
    <text evidence="11">The sequence shown here is derived from an EMBL/GenBank/DDBJ whole genome shotgun (WGS) entry which is preliminary data.</text>
</comment>
<dbReference type="Pfam" id="PF00528">
    <property type="entry name" value="BPD_transp_1"/>
    <property type="match status" value="1"/>
</dbReference>
<dbReference type="Proteomes" id="UP000249185">
    <property type="component" value="Unassembled WGS sequence"/>
</dbReference>
<feature type="domain" description="ABC transmembrane type-1" evidence="10">
    <location>
        <begin position="19"/>
        <end position="204"/>
    </location>
</feature>
<dbReference type="AlphaFoldDB" id="A0A2W5N9K3"/>